<organism evidence="1 2">
    <name type="scientific">Rozella allomycis (strain CSF55)</name>
    <dbReference type="NCBI Taxonomy" id="988480"/>
    <lineage>
        <taxon>Eukaryota</taxon>
        <taxon>Fungi</taxon>
        <taxon>Fungi incertae sedis</taxon>
        <taxon>Cryptomycota</taxon>
        <taxon>Cryptomycota incertae sedis</taxon>
        <taxon>Rozella</taxon>
    </lineage>
</organism>
<protein>
    <submittedName>
        <fullName evidence="1">Uncharacterized protein</fullName>
    </submittedName>
</protein>
<gene>
    <name evidence="1" type="ORF">O9G_001852</name>
</gene>
<name>A0A075B0C2_ROZAC</name>
<keyword evidence="2" id="KW-1185">Reference proteome</keyword>
<proteinExistence type="predicted"/>
<sequence>MEYLTVTQETVLAIQVLQVLIVTVKDVQTIAPVLVHVTVMDLVAVLPIEVDQTVVANFHREMPLIVMVLTIVQLESGFVSRDGKETCVIAKKAAQRIARIGELVYVMVLVLAMTDI</sequence>
<reference evidence="1 2" key="1">
    <citation type="journal article" date="2013" name="Curr. Biol.">
        <title>Shared signatures of parasitism and phylogenomics unite Cryptomycota and microsporidia.</title>
        <authorList>
            <person name="James T.Y."/>
            <person name="Pelin A."/>
            <person name="Bonen L."/>
            <person name="Ahrendt S."/>
            <person name="Sain D."/>
            <person name="Corradi N."/>
            <person name="Stajich J.E."/>
        </authorList>
    </citation>
    <scope>NUCLEOTIDE SEQUENCE [LARGE SCALE GENOMIC DNA]</scope>
    <source>
        <strain evidence="1 2">CSF55</strain>
    </source>
</reference>
<accession>A0A075B0C2</accession>
<dbReference type="EMBL" id="KE560971">
    <property type="protein sequence ID" value="EPZ34239.1"/>
    <property type="molecule type" value="Genomic_DNA"/>
</dbReference>
<evidence type="ECO:0000313" key="2">
    <source>
        <dbReference type="Proteomes" id="UP000030755"/>
    </source>
</evidence>
<evidence type="ECO:0000313" key="1">
    <source>
        <dbReference type="EMBL" id="EPZ34239.1"/>
    </source>
</evidence>
<dbReference type="HOGENOM" id="CLU_2098224_0_0_1"/>
<dbReference type="Proteomes" id="UP000030755">
    <property type="component" value="Unassembled WGS sequence"/>
</dbReference>
<dbReference type="AlphaFoldDB" id="A0A075B0C2"/>